<dbReference type="Proteomes" id="UP001175271">
    <property type="component" value="Unassembled WGS sequence"/>
</dbReference>
<organism evidence="2 3">
    <name type="scientific">Steinernema hermaphroditum</name>
    <dbReference type="NCBI Taxonomy" id="289476"/>
    <lineage>
        <taxon>Eukaryota</taxon>
        <taxon>Metazoa</taxon>
        <taxon>Ecdysozoa</taxon>
        <taxon>Nematoda</taxon>
        <taxon>Chromadorea</taxon>
        <taxon>Rhabditida</taxon>
        <taxon>Tylenchina</taxon>
        <taxon>Panagrolaimomorpha</taxon>
        <taxon>Strongyloidoidea</taxon>
        <taxon>Steinernematidae</taxon>
        <taxon>Steinernema</taxon>
    </lineage>
</organism>
<protein>
    <recommendedName>
        <fullName evidence="4">C2H2-type domain-containing protein</fullName>
    </recommendedName>
</protein>
<reference evidence="2" key="1">
    <citation type="submission" date="2023-06" db="EMBL/GenBank/DDBJ databases">
        <title>Genomic analysis of the entomopathogenic nematode Steinernema hermaphroditum.</title>
        <authorList>
            <person name="Schwarz E.M."/>
            <person name="Heppert J.K."/>
            <person name="Baniya A."/>
            <person name="Schwartz H.T."/>
            <person name="Tan C.-H."/>
            <person name="Antoshechkin I."/>
            <person name="Sternberg P.W."/>
            <person name="Goodrich-Blair H."/>
            <person name="Dillman A.R."/>
        </authorList>
    </citation>
    <scope>NUCLEOTIDE SEQUENCE</scope>
    <source>
        <strain evidence="2">PS9179</strain>
        <tissue evidence="2">Whole animal</tissue>
    </source>
</reference>
<sequence>MEDYRSWLEKAKMNAAGVDRDIGEKIDYLSDEEELNKTGYAPAILSDDEDDSFSGSEVSSVEGYDEADQMGTDCVITDEKAEPTLKDEHLSRKQTENVSELLCLWQCAVCGKKIKGTWPKRRQHIETHEKLYVDCPISNCSSELLRNLPIHLKSRHKTTKKALSTAQKADVQSQIDRNVETAIRCEMKYFPPSSLISSSETAGREGINPYCKKCGSRALTLSDRRNHVAIHMNLNVSCPHVGCSYNGRIKSCFAHFYKAHGAATSGLKRRLHEHQKFAKARKELYAKVDLVMSEYFA</sequence>
<proteinExistence type="predicted"/>
<evidence type="ECO:0000256" key="1">
    <source>
        <dbReference type="SAM" id="MobiDB-lite"/>
    </source>
</evidence>
<evidence type="ECO:0000313" key="2">
    <source>
        <dbReference type="EMBL" id="KAK0413641.1"/>
    </source>
</evidence>
<feature type="compositionally biased region" description="Low complexity" evidence="1">
    <location>
        <begin position="53"/>
        <end position="62"/>
    </location>
</feature>
<accession>A0AA39LXA0</accession>
<keyword evidence="3" id="KW-1185">Reference proteome</keyword>
<dbReference type="AlphaFoldDB" id="A0AA39LXA0"/>
<evidence type="ECO:0008006" key="4">
    <source>
        <dbReference type="Google" id="ProtNLM"/>
    </source>
</evidence>
<comment type="caution">
    <text evidence="2">The sequence shown here is derived from an EMBL/GenBank/DDBJ whole genome shotgun (WGS) entry which is preliminary data.</text>
</comment>
<name>A0AA39LXA0_9BILA</name>
<gene>
    <name evidence="2" type="ORF">QR680_006919</name>
</gene>
<evidence type="ECO:0000313" key="3">
    <source>
        <dbReference type="Proteomes" id="UP001175271"/>
    </source>
</evidence>
<dbReference type="EMBL" id="JAUCMV010000003">
    <property type="protein sequence ID" value="KAK0413641.1"/>
    <property type="molecule type" value="Genomic_DNA"/>
</dbReference>
<feature type="region of interest" description="Disordered" evidence="1">
    <location>
        <begin position="39"/>
        <end position="66"/>
    </location>
</feature>